<evidence type="ECO:0000256" key="2">
    <source>
        <dbReference type="ARBA" id="ARBA00023125"/>
    </source>
</evidence>
<dbReference type="PANTHER" id="PTHR30055">
    <property type="entry name" value="HTH-TYPE TRANSCRIPTIONAL REGULATOR RUTR"/>
    <property type="match status" value="1"/>
</dbReference>
<protein>
    <submittedName>
        <fullName evidence="7">TetR family transcriptional regulator</fullName>
    </submittedName>
</protein>
<reference evidence="7 8" key="1">
    <citation type="submission" date="2017-07" db="EMBL/GenBank/DDBJ databases">
        <title>Genome sequence of Streptomyces pluripotens MUSC 137T.</title>
        <authorList>
            <person name="Ser H.-L."/>
            <person name="Lee L.-H."/>
        </authorList>
    </citation>
    <scope>NUCLEOTIDE SEQUENCE [LARGE SCALE GENOMIC DNA]</scope>
    <source>
        <strain evidence="7 8">MUSC 137</strain>
    </source>
</reference>
<dbReference type="InterPro" id="IPR009057">
    <property type="entry name" value="Homeodomain-like_sf"/>
</dbReference>
<dbReference type="EMBL" id="CP022433">
    <property type="protein sequence ID" value="ASN28552.1"/>
    <property type="molecule type" value="Genomic_DNA"/>
</dbReference>
<sequence>MCRRVNPGGRWVWRRSREVFSGVGNNRGRSPRLDRRQSETGTPSPDRPQRSEEDAVSTATAPIRRKVTRPRADAVRNRERIVTAAREMFVEYGPDVPLDEVARRAGVGNATVYRNFPDREALVREVVCSVMDRTAEAAERALAETGDAFAALERFVHTAADERISALCPMISGAFDRNHPDLEASRERVERLVDEVMARARAMGRLRPDVGVGDLLIVVAQLSRPPAGTDCGRGDRFVHRHLQLFLDGLRAPARSALPGSAVTVEELRMS</sequence>
<evidence type="ECO:0000256" key="3">
    <source>
        <dbReference type="ARBA" id="ARBA00023163"/>
    </source>
</evidence>
<gene>
    <name evidence="7" type="ORF">LK07_20350</name>
</gene>
<dbReference type="PROSITE" id="PS50977">
    <property type="entry name" value="HTH_TETR_2"/>
    <property type="match status" value="1"/>
</dbReference>
<dbReference type="AlphaFoldDB" id="A0A221P8S6"/>
<dbReference type="STRING" id="1355015.LK06_019190"/>
<dbReference type="SUPFAM" id="SSF46689">
    <property type="entry name" value="Homeodomain-like"/>
    <property type="match status" value="1"/>
</dbReference>
<dbReference type="Proteomes" id="UP000031501">
    <property type="component" value="Chromosome"/>
</dbReference>
<dbReference type="InterPro" id="IPR050109">
    <property type="entry name" value="HTH-type_TetR-like_transc_reg"/>
</dbReference>
<dbReference type="Gene3D" id="1.10.357.10">
    <property type="entry name" value="Tetracycline Repressor, domain 2"/>
    <property type="match status" value="1"/>
</dbReference>
<evidence type="ECO:0000256" key="4">
    <source>
        <dbReference type="PROSITE-ProRule" id="PRU00335"/>
    </source>
</evidence>
<feature type="domain" description="HTH tetR-type" evidence="6">
    <location>
        <begin position="75"/>
        <end position="134"/>
    </location>
</feature>
<evidence type="ECO:0000256" key="5">
    <source>
        <dbReference type="SAM" id="MobiDB-lite"/>
    </source>
</evidence>
<evidence type="ECO:0000256" key="1">
    <source>
        <dbReference type="ARBA" id="ARBA00023015"/>
    </source>
</evidence>
<keyword evidence="3" id="KW-0804">Transcription</keyword>
<evidence type="ECO:0000313" key="7">
    <source>
        <dbReference type="EMBL" id="ASN28552.1"/>
    </source>
</evidence>
<evidence type="ECO:0000313" key="8">
    <source>
        <dbReference type="Proteomes" id="UP000031501"/>
    </source>
</evidence>
<keyword evidence="2 4" id="KW-0238">DNA-binding</keyword>
<dbReference type="SUPFAM" id="SSF48498">
    <property type="entry name" value="Tetracyclin repressor-like, C-terminal domain"/>
    <property type="match status" value="1"/>
</dbReference>
<dbReference type="Pfam" id="PF21597">
    <property type="entry name" value="TetR_C_43"/>
    <property type="match status" value="1"/>
</dbReference>
<dbReference type="InterPro" id="IPR049445">
    <property type="entry name" value="TetR_SbtR-like_C"/>
</dbReference>
<feature type="region of interest" description="Disordered" evidence="5">
    <location>
        <begin position="22"/>
        <end position="72"/>
    </location>
</feature>
<dbReference type="PANTHER" id="PTHR30055:SF234">
    <property type="entry name" value="HTH-TYPE TRANSCRIPTIONAL REGULATOR BETI"/>
    <property type="match status" value="1"/>
</dbReference>
<dbReference type="InterPro" id="IPR001647">
    <property type="entry name" value="HTH_TetR"/>
</dbReference>
<dbReference type="PRINTS" id="PR00455">
    <property type="entry name" value="HTHTETR"/>
</dbReference>
<feature type="DNA-binding region" description="H-T-H motif" evidence="4">
    <location>
        <begin position="97"/>
        <end position="116"/>
    </location>
</feature>
<keyword evidence="8" id="KW-1185">Reference proteome</keyword>
<keyword evidence="1" id="KW-0805">Transcription regulation</keyword>
<organism evidence="7 8">
    <name type="scientific">Streptomyces pluripotens</name>
    <dbReference type="NCBI Taxonomy" id="1355015"/>
    <lineage>
        <taxon>Bacteria</taxon>
        <taxon>Bacillati</taxon>
        <taxon>Actinomycetota</taxon>
        <taxon>Actinomycetes</taxon>
        <taxon>Kitasatosporales</taxon>
        <taxon>Streptomycetaceae</taxon>
        <taxon>Streptomyces</taxon>
    </lineage>
</organism>
<dbReference type="Pfam" id="PF00440">
    <property type="entry name" value="TetR_N"/>
    <property type="match status" value="1"/>
</dbReference>
<dbReference type="GO" id="GO:0000976">
    <property type="term" value="F:transcription cis-regulatory region binding"/>
    <property type="evidence" value="ECO:0007669"/>
    <property type="project" value="TreeGrafter"/>
</dbReference>
<accession>A0A221P8S6</accession>
<dbReference type="InterPro" id="IPR036271">
    <property type="entry name" value="Tet_transcr_reg_TetR-rel_C_sf"/>
</dbReference>
<name>A0A221P8S6_9ACTN</name>
<proteinExistence type="predicted"/>
<dbReference type="OrthoDB" id="3192968at2"/>
<evidence type="ECO:0000259" key="6">
    <source>
        <dbReference type="PROSITE" id="PS50977"/>
    </source>
</evidence>
<dbReference type="GO" id="GO:0003700">
    <property type="term" value="F:DNA-binding transcription factor activity"/>
    <property type="evidence" value="ECO:0007669"/>
    <property type="project" value="TreeGrafter"/>
</dbReference>